<evidence type="ECO:0000256" key="4">
    <source>
        <dbReference type="ARBA" id="ARBA00022989"/>
    </source>
</evidence>
<dbReference type="Gene3D" id="2.60.450.10">
    <property type="entry name" value="Lipopolysaccharide (LPS) transport protein A like domain"/>
    <property type="match status" value="2"/>
</dbReference>
<accession>A0A8J7DMG1</accession>
<dbReference type="GO" id="GO:0005886">
    <property type="term" value="C:plasma membrane"/>
    <property type="evidence" value="ECO:0007669"/>
    <property type="project" value="InterPro"/>
</dbReference>
<evidence type="ECO:0000256" key="5">
    <source>
        <dbReference type="ARBA" id="ARBA00023136"/>
    </source>
</evidence>
<dbReference type="InterPro" id="IPR010664">
    <property type="entry name" value="LipoPS_assembly_LptC-rel"/>
</dbReference>
<sequence>MTKWYRWTAIVAVAVVAAGVGFQIFQRSQPGPEIESADSAAEVETGLTLTDVTLEQPDENGDLLWRVKAQSVTYSIDKQLAQLNAPEGEFFQNGEVIYRVKADRGEVEQNGETLFLEGNIVANGVKNQLTLRGNELEWRPKEDLLLVRDRISGSHPQLNASANEARVYNQDSRVELEGGVTAKTKAAPWVEFKAEAMIWYIDEQRIETDQPLQAEQFQSQEFRTVTERVAGKSGIVRLDEKTVKLAEAVQIDLPQRPLQVNTDSALWNLDQGSVILDQPVQLQQAQVTVTADAARMDLNQQTVYLTRNVRANRQNGSLLTADRLSWQFESQQVEAEGNVRFRQRDPLVDVSGPRAVGNLAQDTVTVSGGVVTEFVPENLPVP</sequence>
<keyword evidence="2" id="KW-0997">Cell inner membrane</keyword>
<keyword evidence="1" id="KW-1003">Cell membrane</keyword>
<dbReference type="RefSeq" id="WP_193905258.1">
    <property type="nucleotide sequence ID" value="NZ_JADEXG010000007.1"/>
</dbReference>
<dbReference type="GO" id="GO:0030288">
    <property type="term" value="C:outer membrane-bounded periplasmic space"/>
    <property type="evidence" value="ECO:0007669"/>
    <property type="project" value="TreeGrafter"/>
</dbReference>
<comment type="caution">
    <text evidence="7">The sequence shown here is derived from an EMBL/GenBank/DDBJ whole genome shotgun (WGS) entry which is preliminary data.</text>
</comment>
<keyword evidence="4 6" id="KW-1133">Transmembrane helix</keyword>
<dbReference type="GO" id="GO:0015221">
    <property type="term" value="F:lipopolysaccharide transmembrane transporter activity"/>
    <property type="evidence" value="ECO:0007669"/>
    <property type="project" value="InterPro"/>
</dbReference>
<dbReference type="PANTHER" id="PTHR37481:SF1">
    <property type="entry name" value="LIPOPOLYSACCHARIDE EXPORT SYSTEM PROTEIN LPTC"/>
    <property type="match status" value="1"/>
</dbReference>
<protein>
    <submittedName>
        <fullName evidence="7">LPS export ABC transporter periplasmic protein LptC</fullName>
    </submittedName>
</protein>
<dbReference type="InterPro" id="IPR052363">
    <property type="entry name" value="LPS_export_LptC"/>
</dbReference>
<dbReference type="PANTHER" id="PTHR37481">
    <property type="entry name" value="LIPOPOLYSACCHARIDE EXPORT SYSTEM PROTEIN LPTC"/>
    <property type="match status" value="1"/>
</dbReference>
<evidence type="ECO:0000313" key="8">
    <source>
        <dbReference type="Proteomes" id="UP000636505"/>
    </source>
</evidence>
<reference evidence="7" key="1">
    <citation type="submission" date="2020-10" db="EMBL/GenBank/DDBJ databases">
        <authorList>
            <person name="Castelo-Branco R."/>
            <person name="Eusebio N."/>
            <person name="Adriana R."/>
            <person name="Vieira A."/>
            <person name="Brugerolle De Fraissinette N."/>
            <person name="Rezende De Castro R."/>
            <person name="Schneider M.P."/>
            <person name="Vasconcelos V."/>
            <person name="Leao P.N."/>
        </authorList>
    </citation>
    <scope>NUCLEOTIDE SEQUENCE</scope>
    <source>
        <strain evidence="7">LEGE 07310</strain>
    </source>
</reference>
<gene>
    <name evidence="7" type="primary">lptC</name>
    <name evidence="7" type="ORF">IQ241_04670</name>
</gene>
<evidence type="ECO:0000256" key="6">
    <source>
        <dbReference type="SAM" id="Phobius"/>
    </source>
</evidence>
<evidence type="ECO:0000256" key="1">
    <source>
        <dbReference type="ARBA" id="ARBA00022475"/>
    </source>
</evidence>
<keyword evidence="8" id="KW-1185">Reference proteome</keyword>
<keyword evidence="3 6" id="KW-0812">Transmembrane</keyword>
<dbReference type="InterPro" id="IPR026265">
    <property type="entry name" value="LptC"/>
</dbReference>
<proteinExistence type="predicted"/>
<dbReference type="EMBL" id="JADEXG010000007">
    <property type="protein sequence ID" value="MBE9076595.1"/>
    <property type="molecule type" value="Genomic_DNA"/>
</dbReference>
<dbReference type="NCBIfam" id="TIGR04409">
    <property type="entry name" value="LptC_YrbK"/>
    <property type="match status" value="1"/>
</dbReference>
<evidence type="ECO:0000256" key="3">
    <source>
        <dbReference type="ARBA" id="ARBA00022692"/>
    </source>
</evidence>
<name>A0A8J7DMG1_9CYAN</name>
<keyword evidence="5 6" id="KW-0472">Membrane</keyword>
<dbReference type="Pfam" id="PF06835">
    <property type="entry name" value="LptC"/>
    <property type="match status" value="3"/>
</dbReference>
<dbReference type="Proteomes" id="UP000636505">
    <property type="component" value="Unassembled WGS sequence"/>
</dbReference>
<evidence type="ECO:0000256" key="2">
    <source>
        <dbReference type="ARBA" id="ARBA00022519"/>
    </source>
</evidence>
<feature type="transmembrane region" description="Helical" evidence="6">
    <location>
        <begin position="7"/>
        <end position="25"/>
    </location>
</feature>
<organism evidence="7 8">
    <name type="scientific">Vasconcelosia minhoensis LEGE 07310</name>
    <dbReference type="NCBI Taxonomy" id="915328"/>
    <lineage>
        <taxon>Bacteria</taxon>
        <taxon>Bacillati</taxon>
        <taxon>Cyanobacteriota</taxon>
        <taxon>Cyanophyceae</taxon>
        <taxon>Nodosilineales</taxon>
        <taxon>Cymatolegaceae</taxon>
        <taxon>Vasconcelosia</taxon>
        <taxon>Vasconcelosia minhoensis</taxon>
    </lineage>
</organism>
<dbReference type="AlphaFoldDB" id="A0A8J7DMG1"/>
<dbReference type="GO" id="GO:0017089">
    <property type="term" value="F:glycolipid transfer activity"/>
    <property type="evidence" value="ECO:0007669"/>
    <property type="project" value="TreeGrafter"/>
</dbReference>
<evidence type="ECO:0000313" key="7">
    <source>
        <dbReference type="EMBL" id="MBE9076595.1"/>
    </source>
</evidence>